<keyword evidence="1" id="KW-1133">Transmembrane helix</keyword>
<comment type="caution">
    <text evidence="2">The sequence shown here is derived from an EMBL/GenBank/DDBJ whole genome shotgun (WGS) entry which is preliminary data.</text>
</comment>
<keyword evidence="1" id="KW-0472">Membrane</keyword>
<evidence type="ECO:0000256" key="1">
    <source>
        <dbReference type="SAM" id="Phobius"/>
    </source>
</evidence>
<dbReference type="AlphaFoldDB" id="A0A7C4Q7J9"/>
<accession>A0A7C4Q7J9</accession>
<reference evidence="2" key="1">
    <citation type="journal article" date="2020" name="mSystems">
        <title>Genome- and Community-Level Interaction Insights into Carbon Utilization and Element Cycling Functions of Hydrothermarchaeota in Hydrothermal Sediment.</title>
        <authorList>
            <person name="Zhou Z."/>
            <person name="Liu Y."/>
            <person name="Xu W."/>
            <person name="Pan J."/>
            <person name="Luo Z.H."/>
            <person name="Li M."/>
        </authorList>
    </citation>
    <scope>NUCLEOTIDE SEQUENCE [LARGE SCALE GENOMIC DNA]</scope>
    <source>
        <strain evidence="2">SpSt-556</strain>
    </source>
</reference>
<protein>
    <recommendedName>
        <fullName evidence="3">Transposase</fullName>
    </recommendedName>
</protein>
<proteinExistence type="predicted"/>
<feature type="transmembrane region" description="Helical" evidence="1">
    <location>
        <begin position="87"/>
        <end position="110"/>
    </location>
</feature>
<organism evidence="2">
    <name type="scientific">Bellilinea caldifistulae</name>
    <dbReference type="NCBI Taxonomy" id="360411"/>
    <lineage>
        <taxon>Bacteria</taxon>
        <taxon>Bacillati</taxon>
        <taxon>Chloroflexota</taxon>
        <taxon>Anaerolineae</taxon>
        <taxon>Anaerolineales</taxon>
        <taxon>Anaerolineaceae</taxon>
        <taxon>Bellilinea</taxon>
    </lineage>
</organism>
<gene>
    <name evidence="2" type="ORF">ENT17_01810</name>
</gene>
<dbReference type="EMBL" id="DSXR01000023">
    <property type="protein sequence ID" value="HGS86334.1"/>
    <property type="molecule type" value="Genomic_DNA"/>
</dbReference>
<evidence type="ECO:0008006" key="3">
    <source>
        <dbReference type="Google" id="ProtNLM"/>
    </source>
</evidence>
<sequence>MDNMRLKLILPVINPEQITKPEKCPHKKCSGKHFKVHQEVKKAIRDRKYTEVRVLRYECLKCRRTFRVYPQGVQKAHVSQRVKGMAVMLYVLGLSYGAVAIVMEALGVFLGKTSVYRAVQAAGKAVPGMKRTELFSGYRTKAIGADITRVKCKGKWLPVGVIVDPINGLVLSIDHLSGEDAEELQKWIEPVAEIVGAHTLVTDDADAFKQAADKSGLDQQVCKSHVVRNTEELITSISQSIETDKDTSLAQIHIEPSQALADLRRLSELIHSRQPNQQAEVQALYERYAQAAPPRKGSPASVAYRMRNLFLDRWNLWPRLTYYRTWKDKEGKPILDGTNNANERAIGWWVKERYRSMRGYKREQSVLNVSRLIAFCGNHLSKGLDLASIIP</sequence>
<keyword evidence="1" id="KW-0812">Transmembrane</keyword>
<evidence type="ECO:0000313" key="2">
    <source>
        <dbReference type="EMBL" id="HGS86334.1"/>
    </source>
</evidence>
<name>A0A7C4Q7J9_9CHLR</name>